<evidence type="ECO:0000256" key="5">
    <source>
        <dbReference type="ARBA" id="ARBA00022833"/>
    </source>
</evidence>
<dbReference type="InterPro" id="IPR035427">
    <property type="entry name" value="Tim10-like_dom_sf"/>
</dbReference>
<dbReference type="FunFam" id="1.10.287.810:FF:000011">
    <property type="entry name" value="Mitochondrial regulator of splicing 5"/>
    <property type="match status" value="1"/>
</dbReference>
<comment type="function">
    <text evidence="11">Mitochondrial intermembrane chaperone that participates in the import and insertion of some multi-pass transmembrane proteins into the mitochondrial inner membrane. Also required for the transfer of beta-barrel precursors from the TOM complex to the sorting and assembly machinery (SAM complex) of the outer membrane. Acts as a chaperone-like protein that protects the hydrophobic precursors from aggregation and guide them through the mitochondrial intermembrane space.</text>
</comment>
<dbReference type="GO" id="GO:0045039">
    <property type="term" value="P:protein insertion into mitochondrial inner membrane"/>
    <property type="evidence" value="ECO:0007669"/>
    <property type="project" value="TreeGrafter"/>
</dbReference>
<evidence type="ECO:0000259" key="13">
    <source>
        <dbReference type="Pfam" id="PF02953"/>
    </source>
</evidence>
<comment type="subcellular location">
    <subcellularLocation>
        <location evidence="11">Mitochondrion inner membrane</location>
        <topology evidence="11">Peripheral membrane protein</topology>
        <orientation evidence="11">Intermembrane side</orientation>
    </subcellularLocation>
</comment>
<dbReference type="PANTHER" id="PTHR11038:SF16">
    <property type="entry name" value="MITOCHONDRIAL IMPORT INNER MEMBRANE TRANSLOCASE SUBUNIT TIM10"/>
    <property type="match status" value="1"/>
</dbReference>
<comment type="caution">
    <text evidence="14">The sequence shown here is derived from an EMBL/GenBank/DDBJ whole genome shotgun (WGS) entry which is preliminary data.</text>
</comment>
<feature type="region of interest" description="Disordered" evidence="12">
    <location>
        <begin position="62"/>
        <end position="87"/>
    </location>
</feature>
<keyword evidence="8 11" id="KW-0496">Mitochondrion</keyword>
<organism evidence="14 15">
    <name type="scientific">Dictyostelium firmibasis</name>
    <dbReference type="NCBI Taxonomy" id="79012"/>
    <lineage>
        <taxon>Eukaryota</taxon>
        <taxon>Amoebozoa</taxon>
        <taxon>Evosea</taxon>
        <taxon>Eumycetozoa</taxon>
        <taxon>Dictyostelia</taxon>
        <taxon>Dictyosteliales</taxon>
        <taxon>Dictyosteliaceae</taxon>
        <taxon>Dictyostelium</taxon>
    </lineage>
</organism>
<keyword evidence="7 11" id="KW-0811">Translocation</keyword>
<evidence type="ECO:0000256" key="1">
    <source>
        <dbReference type="ARBA" id="ARBA00006720"/>
    </source>
</evidence>
<comment type="similarity">
    <text evidence="1 11">Belongs to the small Tim family.</text>
</comment>
<evidence type="ECO:0000256" key="12">
    <source>
        <dbReference type="SAM" id="MobiDB-lite"/>
    </source>
</evidence>
<feature type="domain" description="Tim10-like" evidence="13">
    <location>
        <begin position="6"/>
        <end position="64"/>
    </location>
</feature>
<sequence length="87" mass="9761">MDDVEMKVMEMKMISKMFQGILDACSAKCISKYNEGDLNVGEGVCAERCVQKWMETFKKVQSKMSGTQPGQEAAQEAAPTQEKKGWF</sequence>
<evidence type="ECO:0000256" key="11">
    <source>
        <dbReference type="RuleBase" id="RU367043"/>
    </source>
</evidence>
<keyword evidence="6 11" id="KW-0653">Protein transport</keyword>
<dbReference type="Proteomes" id="UP001344447">
    <property type="component" value="Unassembled WGS sequence"/>
</dbReference>
<gene>
    <name evidence="14" type="ORF">RB653_000917</name>
</gene>
<evidence type="ECO:0000256" key="9">
    <source>
        <dbReference type="ARBA" id="ARBA00023136"/>
    </source>
</evidence>
<feature type="compositionally biased region" description="Low complexity" evidence="12">
    <location>
        <begin position="66"/>
        <end position="80"/>
    </location>
</feature>
<keyword evidence="2 11" id="KW-0813">Transport</keyword>
<comment type="subunit">
    <text evidence="11">Heterohexamer.</text>
</comment>
<name>A0AAN7UFY7_9MYCE</name>
<dbReference type="PANTHER" id="PTHR11038">
    <property type="entry name" value="MITOCHONDRIAL IMPORT INNER MEMBRANE TRANSLOCASE SUBUNIT TIM10"/>
    <property type="match status" value="1"/>
</dbReference>
<evidence type="ECO:0000313" key="15">
    <source>
        <dbReference type="Proteomes" id="UP001344447"/>
    </source>
</evidence>
<proteinExistence type="inferred from homology"/>
<accession>A0AAN7UFY7</accession>
<evidence type="ECO:0000313" key="14">
    <source>
        <dbReference type="EMBL" id="KAK5580893.1"/>
    </source>
</evidence>
<evidence type="ECO:0000256" key="8">
    <source>
        <dbReference type="ARBA" id="ARBA00023128"/>
    </source>
</evidence>
<evidence type="ECO:0000256" key="10">
    <source>
        <dbReference type="ARBA" id="ARBA00023157"/>
    </source>
</evidence>
<keyword evidence="9" id="KW-0472">Membrane</keyword>
<dbReference type="GO" id="GO:0015031">
    <property type="term" value="P:protein transport"/>
    <property type="evidence" value="ECO:0007669"/>
    <property type="project" value="UniProtKB-KW"/>
</dbReference>
<dbReference type="Pfam" id="PF02953">
    <property type="entry name" value="zf-Tim10_DDP"/>
    <property type="match status" value="1"/>
</dbReference>
<keyword evidence="3" id="KW-0479">Metal-binding</keyword>
<dbReference type="GO" id="GO:0005743">
    <property type="term" value="C:mitochondrial inner membrane"/>
    <property type="evidence" value="ECO:0007669"/>
    <property type="project" value="UniProtKB-SubCell"/>
</dbReference>
<evidence type="ECO:0000256" key="2">
    <source>
        <dbReference type="ARBA" id="ARBA00022448"/>
    </source>
</evidence>
<evidence type="ECO:0000256" key="4">
    <source>
        <dbReference type="ARBA" id="ARBA00022792"/>
    </source>
</evidence>
<evidence type="ECO:0000256" key="7">
    <source>
        <dbReference type="ARBA" id="ARBA00023010"/>
    </source>
</evidence>
<dbReference type="EMBL" id="JAVFKY010000002">
    <property type="protein sequence ID" value="KAK5580893.1"/>
    <property type="molecule type" value="Genomic_DNA"/>
</dbReference>
<protein>
    <recommendedName>
        <fullName evidence="11">Mitochondrial import inner membrane translocase subunit</fullName>
    </recommendedName>
</protein>
<comment type="domain">
    <text evidence="11">The twin CX3C motif contains 4 conserved Cys residues that form 2 disulfide bonds in the mitochondrial intermembrane space.</text>
</comment>
<evidence type="ECO:0000256" key="6">
    <source>
        <dbReference type="ARBA" id="ARBA00022927"/>
    </source>
</evidence>
<keyword evidence="11" id="KW-0143">Chaperone</keyword>
<keyword evidence="10 11" id="KW-1015">Disulfide bond</keyword>
<evidence type="ECO:0000256" key="3">
    <source>
        <dbReference type="ARBA" id="ARBA00022723"/>
    </source>
</evidence>
<dbReference type="AlphaFoldDB" id="A0AAN7UFY7"/>
<keyword evidence="5" id="KW-0862">Zinc</keyword>
<dbReference type="Gene3D" id="1.10.287.810">
    <property type="entry name" value="Mitochondrial import inner membrane translocase subunit tim13 like domains"/>
    <property type="match status" value="1"/>
</dbReference>
<dbReference type="InterPro" id="IPR004217">
    <property type="entry name" value="Tim10-like"/>
</dbReference>
<dbReference type="SUPFAM" id="SSF144122">
    <property type="entry name" value="Tim10-like"/>
    <property type="match status" value="1"/>
</dbReference>
<dbReference type="GO" id="GO:0046872">
    <property type="term" value="F:metal ion binding"/>
    <property type="evidence" value="ECO:0007669"/>
    <property type="project" value="UniProtKB-KW"/>
</dbReference>
<keyword evidence="15" id="KW-1185">Reference proteome</keyword>
<keyword evidence="4 11" id="KW-0999">Mitochondrion inner membrane</keyword>
<reference evidence="14 15" key="1">
    <citation type="submission" date="2023-11" db="EMBL/GenBank/DDBJ databases">
        <title>Dfirmibasis_genome.</title>
        <authorList>
            <person name="Edelbroek B."/>
            <person name="Kjellin J."/>
            <person name="Jerlstrom-Hultqvist J."/>
            <person name="Soderbom F."/>
        </authorList>
    </citation>
    <scope>NUCLEOTIDE SEQUENCE [LARGE SCALE GENOMIC DNA]</scope>
    <source>
        <strain evidence="14 15">TNS-C-14</strain>
    </source>
</reference>